<dbReference type="InterPro" id="IPR003961">
    <property type="entry name" value="FN3_dom"/>
</dbReference>
<dbReference type="InterPro" id="IPR050991">
    <property type="entry name" value="ECM_Regulatory_Proteins"/>
</dbReference>
<organism evidence="4 5">
    <name type="scientific">Scleropages formosus</name>
    <name type="common">Asian bonytongue</name>
    <name type="synonym">Osteoglossum formosum</name>
    <dbReference type="NCBI Taxonomy" id="113540"/>
    <lineage>
        <taxon>Eukaryota</taxon>
        <taxon>Metazoa</taxon>
        <taxon>Chordata</taxon>
        <taxon>Craniata</taxon>
        <taxon>Vertebrata</taxon>
        <taxon>Euteleostomi</taxon>
        <taxon>Actinopterygii</taxon>
        <taxon>Neopterygii</taxon>
        <taxon>Teleostei</taxon>
        <taxon>Osteoglossocephala</taxon>
        <taxon>Osteoglossomorpha</taxon>
        <taxon>Osteoglossiformes</taxon>
        <taxon>Osteoglossidae</taxon>
        <taxon>Scleropages</taxon>
    </lineage>
</organism>
<sequence length="189" mass="21346">MKTYSPLLLLALAALFTVPAQGQVSPPRRLRFKVPSLGKLLVSWKEPRGDFDSYVIIYNTEPDGKEKELHMSKAESKAVIEHFNPSMKYRVKVIAVSGSQRSKPLEGYYAVQHREPGSEAVAPQGMKDTSVVEESNEISGVRTYRKTRKLHEDISPVQQHDESRHAEIHGNCRVLPPEKCCMHVLTDHD</sequence>
<keyword evidence="2" id="KW-0732">Signal</keyword>
<dbReference type="InterPro" id="IPR013783">
    <property type="entry name" value="Ig-like_fold"/>
</dbReference>
<name>A0A8C9QYG5_SCLFO</name>
<reference evidence="4 5" key="1">
    <citation type="submission" date="2019-04" db="EMBL/GenBank/DDBJ databases">
        <authorList>
            <consortium name="Wellcome Sanger Institute Data Sharing"/>
        </authorList>
    </citation>
    <scope>NUCLEOTIDE SEQUENCE [LARGE SCALE GENOMIC DNA]</scope>
</reference>
<keyword evidence="1" id="KW-0677">Repeat</keyword>
<dbReference type="InterPro" id="IPR036116">
    <property type="entry name" value="FN3_sf"/>
</dbReference>
<protein>
    <submittedName>
        <fullName evidence="4">Collagen type XIV alpha 1 chain</fullName>
    </submittedName>
</protein>
<gene>
    <name evidence="4" type="primary">COL14A1</name>
</gene>
<dbReference type="Pfam" id="PF00041">
    <property type="entry name" value="fn3"/>
    <property type="match status" value="1"/>
</dbReference>
<evidence type="ECO:0000256" key="1">
    <source>
        <dbReference type="ARBA" id="ARBA00022737"/>
    </source>
</evidence>
<feature type="domain" description="Fibronectin type-III" evidence="3">
    <location>
        <begin position="26"/>
        <end position="116"/>
    </location>
</feature>
<dbReference type="Ensembl" id="ENSSFOT00015000725.2">
    <property type="protein sequence ID" value="ENSSFOP00015000697.1"/>
    <property type="gene ID" value="ENSSFOG00015000554.2"/>
</dbReference>
<dbReference type="AlphaFoldDB" id="A0A8C9QYG5"/>
<dbReference type="CDD" id="cd00063">
    <property type="entry name" value="FN3"/>
    <property type="match status" value="1"/>
</dbReference>
<evidence type="ECO:0000256" key="2">
    <source>
        <dbReference type="SAM" id="SignalP"/>
    </source>
</evidence>
<dbReference type="Proteomes" id="UP000694397">
    <property type="component" value="Chromosome 23"/>
</dbReference>
<evidence type="ECO:0000313" key="4">
    <source>
        <dbReference type="Ensembl" id="ENSSFOP00015000697.1"/>
    </source>
</evidence>
<keyword evidence="5" id="KW-1185">Reference proteome</keyword>
<accession>A0A8C9QYG5</accession>
<reference evidence="4" key="3">
    <citation type="submission" date="2025-09" db="UniProtKB">
        <authorList>
            <consortium name="Ensembl"/>
        </authorList>
    </citation>
    <scope>IDENTIFICATION</scope>
</reference>
<reference evidence="4" key="2">
    <citation type="submission" date="2025-08" db="UniProtKB">
        <authorList>
            <consortium name="Ensembl"/>
        </authorList>
    </citation>
    <scope>IDENTIFICATION</scope>
</reference>
<dbReference type="GeneTree" id="ENSGT00940000153769"/>
<dbReference type="Gene3D" id="2.60.40.10">
    <property type="entry name" value="Immunoglobulins"/>
    <property type="match status" value="1"/>
</dbReference>
<evidence type="ECO:0000313" key="5">
    <source>
        <dbReference type="Proteomes" id="UP000694397"/>
    </source>
</evidence>
<feature type="signal peptide" evidence="2">
    <location>
        <begin position="1"/>
        <end position="22"/>
    </location>
</feature>
<dbReference type="PANTHER" id="PTHR46708">
    <property type="entry name" value="TENASCIN"/>
    <property type="match status" value="1"/>
</dbReference>
<feature type="chain" id="PRO_5034028433" evidence="2">
    <location>
        <begin position="23"/>
        <end position="189"/>
    </location>
</feature>
<dbReference type="SMART" id="SM00060">
    <property type="entry name" value="FN3"/>
    <property type="match status" value="1"/>
</dbReference>
<dbReference type="SUPFAM" id="SSF49265">
    <property type="entry name" value="Fibronectin type III"/>
    <property type="match status" value="1"/>
</dbReference>
<evidence type="ECO:0000259" key="3">
    <source>
        <dbReference type="PROSITE" id="PS50853"/>
    </source>
</evidence>
<dbReference type="PROSITE" id="PS50853">
    <property type="entry name" value="FN3"/>
    <property type="match status" value="1"/>
</dbReference>
<dbReference type="PANTHER" id="PTHR46708:SF2">
    <property type="entry name" value="FIBRONECTIN TYPE-III DOMAIN-CONTAINING PROTEIN"/>
    <property type="match status" value="1"/>
</dbReference>
<proteinExistence type="predicted"/>